<proteinExistence type="predicted"/>
<reference evidence="1 2" key="1">
    <citation type="submission" date="2020-08" db="EMBL/GenBank/DDBJ databases">
        <title>Sequencing the genomes of 1000 actinobacteria strains.</title>
        <authorList>
            <person name="Klenk H.-P."/>
        </authorList>
    </citation>
    <scope>NUCLEOTIDE SEQUENCE [LARGE SCALE GENOMIC DNA]</scope>
    <source>
        <strain evidence="1 2">DSM 22242</strain>
    </source>
</reference>
<dbReference type="EMBL" id="JACHYA010000006">
    <property type="protein sequence ID" value="MBB3171916.1"/>
    <property type="molecule type" value="Genomic_DNA"/>
</dbReference>
<organism evidence="1 2">
    <name type="scientific">Parvibacter caecicola</name>
    <dbReference type="NCBI Taxonomy" id="747645"/>
    <lineage>
        <taxon>Bacteria</taxon>
        <taxon>Bacillati</taxon>
        <taxon>Actinomycetota</taxon>
        <taxon>Coriobacteriia</taxon>
        <taxon>Coriobacteriales</taxon>
        <taxon>Coriobacteriaceae</taxon>
        <taxon>Parvibacter</taxon>
    </lineage>
</organism>
<comment type="caution">
    <text evidence="1">The sequence shown here is derived from an EMBL/GenBank/DDBJ whole genome shotgun (WGS) entry which is preliminary data.</text>
</comment>
<evidence type="ECO:0000313" key="2">
    <source>
        <dbReference type="Proteomes" id="UP000530850"/>
    </source>
</evidence>
<gene>
    <name evidence="1" type="ORF">FHR31_001747</name>
</gene>
<protein>
    <submittedName>
        <fullName evidence="1">Uncharacterized protein</fullName>
    </submittedName>
</protein>
<evidence type="ECO:0000313" key="1">
    <source>
        <dbReference type="EMBL" id="MBB3171916.1"/>
    </source>
</evidence>
<accession>A0A7W5GQW1</accession>
<sequence>MEQFLDMLFILKAKASELPGQIALFLLSANGARAFR</sequence>
<name>A0A7W5GQW1_9ACTN</name>
<dbReference type="AlphaFoldDB" id="A0A7W5GQW1"/>
<dbReference type="Proteomes" id="UP000530850">
    <property type="component" value="Unassembled WGS sequence"/>
</dbReference>